<evidence type="ECO:0000313" key="3">
    <source>
        <dbReference type="Proteomes" id="UP000233482"/>
    </source>
</evidence>
<proteinExistence type="predicted"/>
<gene>
    <name evidence="2" type="ORF">CW686_02685</name>
</gene>
<feature type="transmembrane region" description="Helical" evidence="1">
    <location>
        <begin position="108"/>
        <end position="125"/>
    </location>
</feature>
<evidence type="ECO:0000256" key="1">
    <source>
        <dbReference type="SAM" id="Phobius"/>
    </source>
</evidence>
<organism evidence="2 3">
    <name type="scientific">Macrococcoides caseolyticum</name>
    <dbReference type="NCBI Taxonomy" id="69966"/>
    <lineage>
        <taxon>Bacteria</taxon>
        <taxon>Bacillati</taxon>
        <taxon>Bacillota</taxon>
        <taxon>Bacilli</taxon>
        <taxon>Bacillales</taxon>
        <taxon>Staphylococcaceae</taxon>
        <taxon>Macrococcoides</taxon>
    </lineage>
</organism>
<dbReference type="AlphaFoldDB" id="A0A855H073"/>
<keyword evidence="1" id="KW-0472">Membrane</keyword>
<sequence>MDKMDFKRTFQYFIKNLFNFKGELPFHLYKKLMTIPFILSLVMIVLFFIYIFQDFNYPYDDYSMEEAARREGLDQFKRFSFFIGLFSLLYLSSLSTEIKRFRFLRKSPAVYLVLGFIGLPLIYAYSYYSNVIMHSTSTVGILLIILIPWFANNKNKPTDRDKLYEDYDFEDIEKLEQ</sequence>
<protein>
    <submittedName>
        <fullName evidence="2">Uncharacterized protein</fullName>
    </submittedName>
</protein>
<feature type="transmembrane region" description="Helical" evidence="1">
    <location>
        <begin position="79"/>
        <end position="96"/>
    </location>
</feature>
<feature type="transmembrane region" description="Helical" evidence="1">
    <location>
        <begin position="32"/>
        <end position="52"/>
    </location>
</feature>
<comment type="caution">
    <text evidence="2">The sequence shown here is derived from an EMBL/GenBank/DDBJ whole genome shotgun (WGS) entry which is preliminary data.</text>
</comment>
<keyword evidence="1" id="KW-0812">Transmembrane</keyword>
<reference evidence="2 3" key="1">
    <citation type="submission" date="2017-12" db="EMBL/GenBank/DDBJ databases">
        <title>Genomics of Macrococcus caseolyticus.</title>
        <authorList>
            <person name="MacFadyen A.C."/>
            <person name="Paterson G.K."/>
        </authorList>
    </citation>
    <scope>NUCLEOTIDE SEQUENCE [LARGE SCALE GENOMIC DNA]</scope>
    <source>
        <strain evidence="2 3">5788_EF188</strain>
    </source>
</reference>
<accession>A0A855H073</accession>
<dbReference type="Proteomes" id="UP000233482">
    <property type="component" value="Unassembled WGS sequence"/>
</dbReference>
<name>A0A855H073_9STAP</name>
<dbReference type="RefSeq" id="WP_086039179.1">
    <property type="nucleotide sequence ID" value="NZ_CP021058.1"/>
</dbReference>
<evidence type="ECO:0000313" key="2">
    <source>
        <dbReference type="EMBL" id="PKE26843.1"/>
    </source>
</evidence>
<dbReference type="EMBL" id="PIXC01000004">
    <property type="protein sequence ID" value="PKE26843.1"/>
    <property type="molecule type" value="Genomic_DNA"/>
</dbReference>
<feature type="transmembrane region" description="Helical" evidence="1">
    <location>
        <begin position="131"/>
        <end position="151"/>
    </location>
</feature>
<keyword evidence="1" id="KW-1133">Transmembrane helix</keyword>